<evidence type="ECO:0000256" key="21">
    <source>
        <dbReference type="SAM" id="MobiDB-lite"/>
    </source>
</evidence>
<evidence type="ECO:0000256" key="12">
    <source>
        <dbReference type="ARBA" id="ARBA00022842"/>
    </source>
</evidence>
<dbReference type="Proteomes" id="UP001142489">
    <property type="component" value="Unassembled WGS sequence"/>
</dbReference>
<keyword evidence="10" id="KW-0227">DNA damage</keyword>
<evidence type="ECO:0000256" key="2">
    <source>
        <dbReference type="ARBA" id="ARBA00004123"/>
    </source>
</evidence>
<dbReference type="GO" id="GO:0000110">
    <property type="term" value="C:nucleotide-excision repair factor 1 complex"/>
    <property type="evidence" value="ECO:0007669"/>
    <property type="project" value="TreeGrafter"/>
</dbReference>
<dbReference type="InterPro" id="IPR047520">
    <property type="entry name" value="XPF_nuclease"/>
</dbReference>
<dbReference type="GO" id="GO:0000712">
    <property type="term" value="P:resolution of meiotic recombination intermediates"/>
    <property type="evidence" value="ECO:0007669"/>
    <property type="project" value="TreeGrafter"/>
</dbReference>
<dbReference type="CDD" id="cd20078">
    <property type="entry name" value="XPF_nuclease_XPF_euk"/>
    <property type="match status" value="1"/>
</dbReference>
<dbReference type="Pfam" id="PF02732">
    <property type="entry name" value="ERCC4"/>
    <property type="match status" value="1"/>
</dbReference>
<keyword evidence="7" id="KW-0540">Nuclease</keyword>
<evidence type="ECO:0000313" key="24">
    <source>
        <dbReference type="Proteomes" id="UP001142489"/>
    </source>
</evidence>
<name>A0A9Q0X829_9SAUR</name>
<dbReference type="InterPro" id="IPR006166">
    <property type="entry name" value="ERCC4_domain"/>
</dbReference>
<evidence type="ECO:0000256" key="9">
    <source>
        <dbReference type="ARBA" id="ARBA00022759"/>
    </source>
</evidence>
<evidence type="ECO:0000256" key="18">
    <source>
        <dbReference type="ARBA" id="ARBA00064560"/>
    </source>
</evidence>
<dbReference type="GO" id="GO:1901255">
    <property type="term" value="P:nucleotide-excision repair involved in interstrand cross-link repair"/>
    <property type="evidence" value="ECO:0007669"/>
    <property type="project" value="TreeGrafter"/>
</dbReference>
<evidence type="ECO:0000256" key="7">
    <source>
        <dbReference type="ARBA" id="ARBA00022722"/>
    </source>
</evidence>
<sequence length="877" mass="99417">MAASVPLDHENQIFLELLEQDGLVIGARGLGMDRLLLRFLRLYADPARLVLVLNTSPAEEEFFIEQLKISNVNHLPRRVTNEIASSSRYEVYTQGGIIFATSRILVVDFLTDRIPSDLITGILVYKAHRIIESCQEAFILRLYRQKNKQGFIKAFTDNAVAFNAGFCHVERVMRNLFVRKLYLWPRFHAVVHSFLEQHKPEVVEMHVTMSPAMRAIQSSILDILNACLRELKLCNPALEVEDLSLENAMGKAFDKTIRHYLDPLWHQLGAKTKSLVQDLKVLRTLLQYLTQYDCVTFLNLLESLRASEKAFGQNSGWLFLDSSASMFLHARSRVYRLPDDKGNKNRKATEKTNVKEEKEQKRELVLESNPKWEALGEVLKEIEVDNANSDSLGGPAFLMRLYEKTFEKNKDSDEGCPKGRKAAKSRRDNAREPSAKKAKTEDPKANGKKKKPALTLTQMLNKEEKEDVLVDQDQSTELSSSQENSTEEADPDGPLLHTSSPDAYYGILKEPLTVIHPLNGCSDPYSLTRVLHEVEPRYVVLYDAELSFVRQLEIYKASRPGKPLRVYFLIYGGSTEEQRYLTALRKEKEAFEKLIREKAHMVVPEEREGRDDTNLDLGKDSALMTISTDTRKAGGQELKGVQQTIVVDMREFRSELPSLIHRRGIDIEPVTLQVGDYILTPDVCVERKSISDLIGSLNSGRLYSQCVAMSRCYKRPVLLIEFDPSKSFSLAPRASLYQEISSNDVTSKLTLLTLHFPRLRLLWCPSPYATAELFEELKRNQPQPDTATAMAVTVDSESLPESDKYNPGPQDFLLKLPGVNAKNCQAIMNRIQSIAELVTFSQDKLAEVLGNAAGAKQLYEFIHLPFKEAVSQGKIKR</sequence>
<evidence type="ECO:0000256" key="15">
    <source>
        <dbReference type="ARBA" id="ARBA00023204"/>
    </source>
</evidence>
<keyword evidence="15" id="KW-0234">DNA repair</keyword>
<keyword evidence="16" id="KW-0539">Nucleus</keyword>
<dbReference type="PANTHER" id="PTHR10150">
    <property type="entry name" value="DNA REPAIR ENDONUCLEASE XPF"/>
    <property type="match status" value="1"/>
</dbReference>
<dbReference type="InterPro" id="IPR011335">
    <property type="entry name" value="Restrct_endonuc-II-like"/>
</dbReference>
<dbReference type="GO" id="GO:0000014">
    <property type="term" value="F:single-stranded DNA endodeoxyribonuclease activity"/>
    <property type="evidence" value="ECO:0007669"/>
    <property type="project" value="TreeGrafter"/>
</dbReference>
<evidence type="ECO:0000256" key="14">
    <source>
        <dbReference type="ARBA" id="ARBA00023125"/>
    </source>
</evidence>
<dbReference type="OrthoDB" id="361020at2759"/>
<evidence type="ECO:0000256" key="8">
    <source>
        <dbReference type="ARBA" id="ARBA00022737"/>
    </source>
</evidence>
<evidence type="ECO:0000256" key="3">
    <source>
        <dbReference type="ARBA" id="ARBA00004286"/>
    </source>
</evidence>
<keyword evidence="9" id="KW-0255">Endonuclease</keyword>
<evidence type="ECO:0000256" key="1">
    <source>
        <dbReference type="ARBA" id="ARBA00001946"/>
    </source>
</evidence>
<evidence type="ECO:0000256" key="5">
    <source>
        <dbReference type="ARBA" id="ARBA00022454"/>
    </source>
</evidence>
<dbReference type="GO" id="GO:0003684">
    <property type="term" value="F:damaged DNA binding"/>
    <property type="evidence" value="ECO:0007669"/>
    <property type="project" value="TreeGrafter"/>
</dbReference>
<organism evidence="23 24">
    <name type="scientific">Phrynocephalus forsythii</name>
    <dbReference type="NCBI Taxonomy" id="171643"/>
    <lineage>
        <taxon>Eukaryota</taxon>
        <taxon>Metazoa</taxon>
        <taxon>Chordata</taxon>
        <taxon>Craniata</taxon>
        <taxon>Vertebrata</taxon>
        <taxon>Euteleostomi</taxon>
        <taxon>Lepidosauria</taxon>
        <taxon>Squamata</taxon>
        <taxon>Bifurcata</taxon>
        <taxon>Unidentata</taxon>
        <taxon>Episquamata</taxon>
        <taxon>Toxicofera</taxon>
        <taxon>Iguania</taxon>
        <taxon>Acrodonta</taxon>
        <taxon>Agamidae</taxon>
        <taxon>Agaminae</taxon>
        <taxon>Phrynocephalus</taxon>
    </lineage>
</organism>
<evidence type="ECO:0000256" key="19">
    <source>
        <dbReference type="ARBA" id="ARBA00072370"/>
    </source>
</evidence>
<comment type="caution">
    <text evidence="23">The sequence shown here is derived from an EMBL/GenBank/DDBJ whole genome shotgun (WGS) entry which is preliminary data.</text>
</comment>
<keyword evidence="6" id="KW-0597">Phosphoprotein</keyword>
<dbReference type="GO" id="GO:0009411">
    <property type="term" value="P:response to UV"/>
    <property type="evidence" value="ECO:0007669"/>
    <property type="project" value="UniProtKB-ARBA"/>
</dbReference>
<keyword evidence="5" id="KW-0158">Chromosome</keyword>
<comment type="subcellular location">
    <subcellularLocation>
        <location evidence="3">Chromosome</location>
    </subcellularLocation>
    <subcellularLocation>
        <location evidence="2">Nucleus</location>
    </subcellularLocation>
</comment>
<keyword evidence="8" id="KW-0677">Repeat</keyword>
<dbReference type="FunFam" id="3.40.50.10130:FF:000002">
    <property type="entry name" value="DNA repair endonuclease XPF"/>
    <property type="match status" value="1"/>
</dbReference>
<dbReference type="AlphaFoldDB" id="A0A9Q0X829"/>
<dbReference type="GO" id="GO:0005694">
    <property type="term" value="C:chromosome"/>
    <property type="evidence" value="ECO:0007669"/>
    <property type="project" value="UniProtKB-SubCell"/>
</dbReference>
<comment type="cofactor">
    <cofactor evidence="1">
        <name>Mg(2+)</name>
        <dbReference type="ChEBI" id="CHEBI:18420"/>
    </cofactor>
</comment>
<dbReference type="SMART" id="SM00891">
    <property type="entry name" value="ERCC4"/>
    <property type="match status" value="1"/>
</dbReference>
<evidence type="ECO:0000256" key="11">
    <source>
        <dbReference type="ARBA" id="ARBA00022801"/>
    </source>
</evidence>
<dbReference type="Gene3D" id="3.40.50.10130">
    <property type="match status" value="1"/>
</dbReference>
<keyword evidence="12" id="KW-0460">Magnesium</keyword>
<feature type="region of interest" description="Disordered" evidence="21">
    <location>
        <begin position="409"/>
        <end position="501"/>
    </location>
</feature>
<evidence type="ECO:0000259" key="22">
    <source>
        <dbReference type="SMART" id="SM00891"/>
    </source>
</evidence>
<evidence type="ECO:0000256" key="10">
    <source>
        <dbReference type="ARBA" id="ARBA00022763"/>
    </source>
</evidence>
<feature type="compositionally biased region" description="Polar residues" evidence="21">
    <location>
        <begin position="472"/>
        <end position="484"/>
    </location>
</feature>
<dbReference type="GO" id="GO:0000724">
    <property type="term" value="P:double-strand break repair via homologous recombination"/>
    <property type="evidence" value="ECO:0007669"/>
    <property type="project" value="TreeGrafter"/>
</dbReference>
<evidence type="ECO:0000256" key="13">
    <source>
        <dbReference type="ARBA" id="ARBA00022990"/>
    </source>
</evidence>
<feature type="domain" description="ERCC4" evidence="22">
    <location>
        <begin position="644"/>
        <end position="724"/>
    </location>
</feature>
<evidence type="ECO:0000256" key="17">
    <source>
        <dbReference type="ARBA" id="ARBA00060353"/>
    </source>
</evidence>
<dbReference type="SUPFAM" id="SSF47781">
    <property type="entry name" value="RuvA domain 2-like"/>
    <property type="match status" value="1"/>
</dbReference>
<feature type="region of interest" description="Disordered" evidence="21">
    <location>
        <begin position="338"/>
        <end position="365"/>
    </location>
</feature>
<dbReference type="Gene3D" id="1.10.150.20">
    <property type="entry name" value="5' to 3' exonuclease, C-terminal subdomain"/>
    <property type="match status" value="1"/>
</dbReference>
<evidence type="ECO:0000256" key="6">
    <source>
        <dbReference type="ARBA" id="ARBA00022553"/>
    </source>
</evidence>
<dbReference type="EMBL" id="JAPFRF010000021">
    <property type="protein sequence ID" value="KAJ7305781.1"/>
    <property type="molecule type" value="Genomic_DNA"/>
</dbReference>
<keyword evidence="13" id="KW-0007">Acetylation</keyword>
<comment type="similarity">
    <text evidence="4">Belongs to the XPF family.</text>
</comment>
<evidence type="ECO:0000313" key="23">
    <source>
        <dbReference type="EMBL" id="KAJ7305781.1"/>
    </source>
</evidence>
<keyword evidence="11" id="KW-0378">Hydrolase</keyword>
<dbReference type="PANTHER" id="PTHR10150:SF0">
    <property type="entry name" value="DNA REPAIR ENDONUCLEASE XPF"/>
    <property type="match status" value="1"/>
</dbReference>
<evidence type="ECO:0000256" key="16">
    <source>
        <dbReference type="ARBA" id="ARBA00023242"/>
    </source>
</evidence>
<protein>
    <recommendedName>
        <fullName evidence="19">DNA repair endonuclease XPF</fullName>
    </recommendedName>
    <alternativeName>
        <fullName evidence="20">DNA excision repair protein ERCC-4</fullName>
    </alternativeName>
</protein>
<accession>A0A9Q0X829</accession>
<dbReference type="GO" id="GO:0003697">
    <property type="term" value="F:single-stranded DNA binding"/>
    <property type="evidence" value="ECO:0007669"/>
    <property type="project" value="TreeGrafter"/>
</dbReference>
<evidence type="ECO:0000256" key="20">
    <source>
        <dbReference type="ARBA" id="ARBA00078823"/>
    </source>
</evidence>
<dbReference type="FunFam" id="1.10.150.20:FF:000040">
    <property type="entry name" value="DNA repair endonuclease XPF isoform X2"/>
    <property type="match status" value="1"/>
</dbReference>
<gene>
    <name evidence="23" type="ORF">JRQ81_010147</name>
</gene>
<comment type="function">
    <text evidence="17">Catalytic component of a structure-specific DNA repair endonuclease responsible for the 5-prime incision during DNA repair, and which is essential for nucleotide excision repair (NER) and interstrand cross-link (ICL) repair.</text>
</comment>
<keyword evidence="14" id="KW-0238">DNA-binding</keyword>
<comment type="subunit">
    <text evidence="18">Heterodimer composed of ERCC1 and ERCC4/XPF. Interacts with SLX4/BTBD12; this interaction is direct and links the ERCC1-ERCC4/XPF complex to SLX4, which may coordinate the action of the structure-specific endonuclease during DNA repair.</text>
</comment>
<keyword evidence="24" id="KW-1185">Reference proteome</keyword>
<reference evidence="23" key="1">
    <citation type="journal article" date="2023" name="DNA Res.">
        <title>Chromosome-level genome assembly of Phrynocephalus forsythii using third-generation DNA sequencing and Hi-C analysis.</title>
        <authorList>
            <person name="Qi Y."/>
            <person name="Zhao W."/>
            <person name="Zhao Y."/>
            <person name="Niu C."/>
            <person name="Cao S."/>
            <person name="Zhang Y."/>
        </authorList>
    </citation>
    <scope>NUCLEOTIDE SEQUENCE</scope>
    <source>
        <tissue evidence="23">Muscle</tissue>
    </source>
</reference>
<evidence type="ECO:0000256" key="4">
    <source>
        <dbReference type="ARBA" id="ARBA00010015"/>
    </source>
</evidence>
<proteinExistence type="inferred from homology"/>
<dbReference type="InterPro" id="IPR010994">
    <property type="entry name" value="RuvA_2-like"/>
</dbReference>
<dbReference type="SUPFAM" id="SSF52980">
    <property type="entry name" value="Restriction endonuclease-like"/>
    <property type="match status" value="1"/>
</dbReference>
<feature type="compositionally biased region" description="Basic and acidic residues" evidence="21">
    <location>
        <begin position="425"/>
        <end position="445"/>
    </location>
</feature>